<keyword evidence="2" id="KW-1185">Reference proteome</keyword>
<reference evidence="1 2" key="1">
    <citation type="journal article" date="2022" name="Genome Biol. Evol.">
        <title>The Spruce Budworm Genome: Reconstructing the Evolutionary History of Antifreeze Proteins.</title>
        <authorList>
            <person name="Beliveau C."/>
            <person name="Gagne P."/>
            <person name="Picq S."/>
            <person name="Vernygora O."/>
            <person name="Keeling C.I."/>
            <person name="Pinkney K."/>
            <person name="Doucet D."/>
            <person name="Wen F."/>
            <person name="Johnston J.S."/>
            <person name="Maaroufi H."/>
            <person name="Boyle B."/>
            <person name="Laroche J."/>
            <person name="Dewar K."/>
            <person name="Juretic N."/>
            <person name="Blackburn G."/>
            <person name="Nisole A."/>
            <person name="Brunet B."/>
            <person name="Brandao M."/>
            <person name="Lumley L."/>
            <person name="Duan J."/>
            <person name="Quan G."/>
            <person name="Lucarotti C.J."/>
            <person name="Roe A.D."/>
            <person name="Sperling F.A.H."/>
            <person name="Levesque R.C."/>
            <person name="Cusson M."/>
        </authorList>
    </citation>
    <scope>NUCLEOTIDE SEQUENCE [LARGE SCALE GENOMIC DNA]</scope>
    <source>
        <strain evidence="1">Glfc:IPQL:Cfum</strain>
    </source>
</reference>
<sequence>MYDMINIEQQGQDEIETEAEAFSILEVEDVTDEGVDSLPNEVLMALGDEMPKKGIWRGYPQ</sequence>
<protein>
    <submittedName>
        <fullName evidence="1">Uncharacterized protein</fullName>
    </submittedName>
</protein>
<dbReference type="EMBL" id="CM046107">
    <property type="protein sequence ID" value="KAI8432188.1"/>
    <property type="molecule type" value="Genomic_DNA"/>
</dbReference>
<accession>A0ACC0K7J9</accession>
<evidence type="ECO:0000313" key="1">
    <source>
        <dbReference type="EMBL" id="KAI8432188.1"/>
    </source>
</evidence>
<proteinExistence type="predicted"/>
<name>A0ACC0K7J9_CHOFU</name>
<comment type="caution">
    <text evidence="1">The sequence shown here is derived from an EMBL/GenBank/DDBJ whole genome shotgun (WGS) entry which is preliminary data.</text>
</comment>
<organism evidence="1 2">
    <name type="scientific">Choristoneura fumiferana</name>
    <name type="common">Spruce budworm moth</name>
    <name type="synonym">Archips fumiferana</name>
    <dbReference type="NCBI Taxonomy" id="7141"/>
    <lineage>
        <taxon>Eukaryota</taxon>
        <taxon>Metazoa</taxon>
        <taxon>Ecdysozoa</taxon>
        <taxon>Arthropoda</taxon>
        <taxon>Hexapoda</taxon>
        <taxon>Insecta</taxon>
        <taxon>Pterygota</taxon>
        <taxon>Neoptera</taxon>
        <taxon>Endopterygota</taxon>
        <taxon>Lepidoptera</taxon>
        <taxon>Glossata</taxon>
        <taxon>Ditrysia</taxon>
        <taxon>Tortricoidea</taxon>
        <taxon>Tortricidae</taxon>
        <taxon>Tortricinae</taxon>
        <taxon>Choristoneura</taxon>
    </lineage>
</organism>
<gene>
    <name evidence="1" type="ORF">MSG28_004647</name>
</gene>
<evidence type="ECO:0000313" key="2">
    <source>
        <dbReference type="Proteomes" id="UP001064048"/>
    </source>
</evidence>
<dbReference type="Proteomes" id="UP001064048">
    <property type="component" value="Chromosome 7"/>
</dbReference>